<dbReference type="STRING" id="34508.A0A4U8UZ73"/>
<dbReference type="SUPFAM" id="SSF50998">
    <property type="entry name" value="Quinoprotein alcohol dehydrogenase-like"/>
    <property type="match status" value="1"/>
</dbReference>
<dbReference type="GO" id="GO:0036228">
    <property type="term" value="P:protein localization to nuclear inner membrane"/>
    <property type="evidence" value="ECO:0007669"/>
    <property type="project" value="TreeGrafter"/>
</dbReference>
<dbReference type="EMBL" id="AZBU02000001">
    <property type="protein sequence ID" value="TMS38870.1"/>
    <property type="molecule type" value="Genomic_DNA"/>
</dbReference>
<keyword evidence="9" id="KW-1185">Reference proteome</keyword>
<gene>
    <name evidence="8" type="ORF">L596_005499</name>
</gene>
<dbReference type="OrthoDB" id="338970at2759"/>
<dbReference type="Gene3D" id="1.25.40.440">
    <property type="entry name" value="Nucleoporin, helical domain, central subdomain"/>
    <property type="match status" value="1"/>
</dbReference>
<feature type="domain" description="Nucleoporin Nup133/Nup155-like C-terminal" evidence="6">
    <location>
        <begin position="671"/>
        <end position="1306"/>
    </location>
</feature>
<dbReference type="Gene3D" id="1.25.40.450">
    <property type="entry name" value="Nucleoporin, helical domain, N-terminal subdomain"/>
    <property type="match status" value="1"/>
</dbReference>
<accession>A0A4U8UZ73</accession>
<dbReference type="Gene3D" id="1.20.58.1780">
    <property type="match status" value="1"/>
</dbReference>
<evidence type="ECO:0000256" key="1">
    <source>
        <dbReference type="ARBA" id="ARBA00004123"/>
    </source>
</evidence>
<evidence type="ECO:0000256" key="3">
    <source>
        <dbReference type="ARBA" id="ARBA00022448"/>
    </source>
</evidence>
<dbReference type="FunFam" id="1.25.40.440:FF:000001">
    <property type="entry name" value="Nuclear pore complex subunit"/>
    <property type="match status" value="1"/>
</dbReference>
<dbReference type="GO" id="GO:0000972">
    <property type="term" value="P:transcription-dependent tethering of RNA polymerase II gene DNA at nuclear periphery"/>
    <property type="evidence" value="ECO:0007669"/>
    <property type="project" value="TreeGrafter"/>
</dbReference>
<comment type="subcellular location">
    <subcellularLocation>
        <location evidence="1">Nucleus</location>
    </subcellularLocation>
</comment>
<dbReference type="GO" id="GO:0044611">
    <property type="term" value="C:nuclear pore inner ring"/>
    <property type="evidence" value="ECO:0007669"/>
    <property type="project" value="TreeGrafter"/>
</dbReference>
<dbReference type="InterPro" id="IPR042533">
    <property type="entry name" value="Nucleoporin_Nup155_C_1"/>
</dbReference>
<evidence type="ECO:0000313" key="9">
    <source>
        <dbReference type="Proteomes" id="UP000298663"/>
    </source>
</evidence>
<feature type="region of interest" description="Disordered" evidence="5">
    <location>
        <begin position="643"/>
        <end position="664"/>
    </location>
</feature>
<dbReference type="InterPro" id="IPR011047">
    <property type="entry name" value="Quinoprotein_ADH-like_sf"/>
</dbReference>
<evidence type="ECO:0000256" key="5">
    <source>
        <dbReference type="SAM" id="MobiDB-lite"/>
    </source>
</evidence>
<dbReference type="PANTHER" id="PTHR10350:SF6">
    <property type="entry name" value="NUCLEAR PORE COMPLEX PROTEIN NUP155"/>
    <property type="match status" value="1"/>
</dbReference>
<evidence type="ECO:0000256" key="2">
    <source>
        <dbReference type="ARBA" id="ARBA00007373"/>
    </source>
</evidence>
<evidence type="ECO:0000313" key="8">
    <source>
        <dbReference type="EMBL" id="TMS38870.1"/>
    </source>
</evidence>
<dbReference type="InterPro" id="IPR007187">
    <property type="entry name" value="Nucleoporin_Nup133/Nup155_C"/>
</dbReference>
<keyword evidence="4" id="KW-0539">Nucleus</keyword>
<comment type="caution">
    <text evidence="8">The sequence shown here is derived from an EMBL/GenBank/DDBJ whole genome shotgun (WGS) entry which is preliminary data.</text>
</comment>
<dbReference type="InterPro" id="IPR042537">
    <property type="entry name" value="Nucleoporin_Nup155_C_2"/>
</dbReference>
<protein>
    <recommendedName>
        <fullName evidence="10">Nucleoporin Nup133/Nup155-like N-terminal domain-containing protein</fullName>
    </recommendedName>
</protein>
<reference evidence="8 9" key="1">
    <citation type="journal article" date="2015" name="Genome Biol.">
        <title>Comparative genomics of Steinernema reveals deeply conserved gene regulatory networks.</title>
        <authorList>
            <person name="Dillman A.R."/>
            <person name="Macchietto M."/>
            <person name="Porter C.F."/>
            <person name="Rogers A."/>
            <person name="Williams B."/>
            <person name="Antoshechkin I."/>
            <person name="Lee M.M."/>
            <person name="Goodwin Z."/>
            <person name="Lu X."/>
            <person name="Lewis E.E."/>
            <person name="Goodrich-Blair H."/>
            <person name="Stock S.P."/>
            <person name="Adams B.J."/>
            <person name="Sternberg P.W."/>
            <person name="Mortazavi A."/>
        </authorList>
    </citation>
    <scope>NUCLEOTIDE SEQUENCE [LARGE SCALE GENOMIC DNA]</scope>
    <source>
        <strain evidence="8 9">ALL</strain>
    </source>
</reference>
<evidence type="ECO:0000259" key="7">
    <source>
        <dbReference type="Pfam" id="PF08801"/>
    </source>
</evidence>
<keyword evidence="3" id="KW-0813">Transport</keyword>
<dbReference type="Gene3D" id="1.20.120.1050">
    <property type="match status" value="1"/>
</dbReference>
<organism evidence="8 9">
    <name type="scientific">Steinernema carpocapsae</name>
    <name type="common">Entomopathogenic nematode</name>
    <dbReference type="NCBI Taxonomy" id="34508"/>
    <lineage>
        <taxon>Eukaryota</taxon>
        <taxon>Metazoa</taxon>
        <taxon>Ecdysozoa</taxon>
        <taxon>Nematoda</taxon>
        <taxon>Chromadorea</taxon>
        <taxon>Rhabditida</taxon>
        <taxon>Tylenchina</taxon>
        <taxon>Panagrolaimomorpha</taxon>
        <taxon>Strongyloidoidea</taxon>
        <taxon>Steinernematidae</taxon>
        <taxon>Steinernema</taxon>
    </lineage>
</organism>
<dbReference type="Pfam" id="PF03177">
    <property type="entry name" value="Nucleoporin_C"/>
    <property type="match status" value="1"/>
</dbReference>
<evidence type="ECO:0000259" key="6">
    <source>
        <dbReference type="Pfam" id="PF03177"/>
    </source>
</evidence>
<dbReference type="InterPro" id="IPR014908">
    <property type="entry name" value="Nucleoporin_Nup133/Nup155_N"/>
</dbReference>
<dbReference type="InterPro" id="IPR004870">
    <property type="entry name" value="Nucleoporin_Nup155"/>
</dbReference>
<name>A0A4U8UZ73_STECR</name>
<dbReference type="PANTHER" id="PTHR10350">
    <property type="entry name" value="NUCLEAR PORE COMPLEX PROTEIN NUP155"/>
    <property type="match status" value="1"/>
</dbReference>
<reference evidence="8 9" key="2">
    <citation type="journal article" date="2019" name="G3 (Bethesda)">
        <title>Hybrid Assembly of the Genome of the Entomopathogenic Nematode Steinernema carpocapsae Identifies the X-Chromosome.</title>
        <authorList>
            <person name="Serra L."/>
            <person name="Macchietto M."/>
            <person name="Macias-Munoz A."/>
            <person name="McGill C.J."/>
            <person name="Rodriguez I.M."/>
            <person name="Rodriguez B."/>
            <person name="Murad R."/>
            <person name="Mortazavi A."/>
        </authorList>
    </citation>
    <scope>NUCLEOTIDE SEQUENCE [LARGE SCALE GENOMIC DNA]</scope>
    <source>
        <strain evidence="8 9">ALL</strain>
    </source>
</reference>
<evidence type="ECO:0008006" key="10">
    <source>
        <dbReference type="Google" id="ProtNLM"/>
    </source>
</evidence>
<feature type="domain" description="Nucleoporin Nup133/Nup155-like N-terminal" evidence="7">
    <location>
        <begin position="73"/>
        <end position="458"/>
    </location>
</feature>
<dbReference type="GO" id="GO:0006606">
    <property type="term" value="P:protein import into nucleus"/>
    <property type="evidence" value="ECO:0007669"/>
    <property type="project" value="TreeGrafter"/>
</dbReference>
<sequence length="1359" mass="153548">MDFTGASTIADGQNALHSAANIVEEFILRDKVYTDPSVKLTRESRCSRTGKVGVSGLATSDYKDFESLLDVKEFTKISTRPIPGDLRNQLKRMRSNCGMGMFPEISRAWMTIDSDLFIWNYEHGEDLAFFDGVPDAAIATALAKVKPGVFSDNVHFLLVVATTVEIVVYAVCFFYQDGRQVPHTDHSNYVEWEMYLIPDAVYNINLDGAVVSGVKTTSDGRIFFTADDSLYELCYDAHSWFKNKCKKINHSKGYTSFLSDFFTKKDMITQLVIDDERHIIYTLSQQRSIRVYDLGVKGNDCKVACEVSADALAYTVSNNANLDANAFNDVIALSIVPVRESHYLNFVLVNSHGVRMFFSCLYQDIDLHYFNSIGNDEFVRISPLSLEESRPKTIRLVHIRMPRDYNAVHLSDDSVYMMCHTSDTTVLLKSASGNVRAATATFMSSSNFMLSNDLCENVETQVIPGLTWSIEKFEEAPTISQQAVPGWLPEMSPPLTVYQHSVKPDRFFFMTSDGVASVDRLRPTDIFRNILASYGSESKQSSSFCAMHGPKNAMTMLLSILCSTDCGDARVKNEAQRAFFVFGGEAQTLASLREGLFNRTTDNWSDYGANNSVITSTPFHGHGGAPANLNFSTASSIFSTNTFGTTKRRPSPLPFSDGPDGEGPNKNIVMSYRHDALYTYFARLLGKIWNMPVCYKKNNFLASKYSSHELMWLTVQLKQFKEAINEYKLIPQTDTGFVSTSAAYGKIEAKLKERKSLLELYNLLTLSCEVLHLLKMVNDHQFHAVTSHLMEHFKAELLTMPFSEIVSKGSSLPGEIIAALIRHYLGDNATTNVISESLRKSCPSIFSMDDATAAEALEILQRLRKICNEAIDLLRHSILKVNLQSVCSVFRRVHMFEELVELALYKAQREDPQKLALKAYELGVGDGDRALAEARSKRKEAYACIIDALNILINPGAAKELGLSPSMAKTHVMAIVRTVMKTKDELANVAVFDWLIDHKMGNMLVDSGSVYVEQYLQQKIQSRDDARYQDVLWRHCEKNGKFMAAAKLLHELAEGIRADVNLKQRISYLSQALMCCRSEESTEKVMQFIQELEDKLEVAMVQQKVRDEMAAIVEPPNSQYSRADITKGILDQKLFSLNELYGEFAEVYTLSISKLIILRCANHNDERIIREVWDEFINKEFRSSSANVEAFVSRLVSLSRDLKGSPLFFPTERIIQSLLIRSFELTLDPSWIFELHKVSIIGLPKILENIYVLYGGRDPFWKDNRKAEEYLCKTVYSIGCQFFTHMRQFQPVARSHIADRLLDVLAAFGHSARIAANIECATLCRSLKAKNWMMLYHRPKIISLLSYLLRLLLVPRGRY</sequence>
<dbReference type="Proteomes" id="UP000298663">
    <property type="component" value="Unassembled WGS sequence"/>
</dbReference>
<proteinExistence type="inferred from homology"/>
<dbReference type="GO" id="GO:0017056">
    <property type="term" value="F:structural constituent of nuclear pore"/>
    <property type="evidence" value="ECO:0007669"/>
    <property type="project" value="InterPro"/>
</dbReference>
<comment type="similarity">
    <text evidence="2">Belongs to the non-repetitive/WGA-negative nucleoporin family.</text>
</comment>
<dbReference type="GO" id="GO:0006405">
    <property type="term" value="P:RNA export from nucleus"/>
    <property type="evidence" value="ECO:0007669"/>
    <property type="project" value="TreeGrafter"/>
</dbReference>
<dbReference type="Pfam" id="PF08801">
    <property type="entry name" value="Nucleoporin_N"/>
    <property type="match status" value="1"/>
</dbReference>
<evidence type="ECO:0000256" key="4">
    <source>
        <dbReference type="ARBA" id="ARBA00023242"/>
    </source>
</evidence>